<proteinExistence type="predicted"/>
<accession>A0A4R7ZG62</accession>
<evidence type="ECO:0000256" key="1">
    <source>
        <dbReference type="SAM" id="MobiDB-lite"/>
    </source>
</evidence>
<keyword evidence="3" id="KW-1185">Reference proteome</keyword>
<feature type="region of interest" description="Disordered" evidence="1">
    <location>
        <begin position="1"/>
        <end position="127"/>
    </location>
</feature>
<protein>
    <submittedName>
        <fullName evidence="2">Uncharacterized protein</fullName>
    </submittedName>
</protein>
<feature type="compositionally biased region" description="Polar residues" evidence="1">
    <location>
        <begin position="72"/>
        <end position="91"/>
    </location>
</feature>
<evidence type="ECO:0000313" key="2">
    <source>
        <dbReference type="EMBL" id="TDW13960.1"/>
    </source>
</evidence>
<evidence type="ECO:0000313" key="3">
    <source>
        <dbReference type="Proteomes" id="UP000295447"/>
    </source>
</evidence>
<dbReference type="EMBL" id="SODF01000004">
    <property type="protein sequence ID" value="TDW13960.1"/>
    <property type="molecule type" value="Genomic_DNA"/>
</dbReference>
<gene>
    <name evidence="2" type="ORF">EV650_7539</name>
</gene>
<feature type="compositionally biased region" description="Basic residues" evidence="1">
    <location>
        <begin position="100"/>
        <end position="114"/>
    </location>
</feature>
<dbReference type="AlphaFoldDB" id="A0A4R7ZG62"/>
<organism evidence="2 3">
    <name type="scientific">Kribbella kalugense</name>
    <dbReference type="NCBI Taxonomy" id="2512221"/>
    <lineage>
        <taxon>Bacteria</taxon>
        <taxon>Bacillati</taxon>
        <taxon>Actinomycetota</taxon>
        <taxon>Actinomycetes</taxon>
        <taxon>Propionibacteriales</taxon>
        <taxon>Kribbellaceae</taxon>
        <taxon>Kribbella</taxon>
    </lineage>
</organism>
<feature type="compositionally biased region" description="Basic residues" evidence="1">
    <location>
        <begin position="1"/>
        <end position="18"/>
    </location>
</feature>
<name>A0A4R7ZG62_9ACTN</name>
<feature type="compositionally biased region" description="Polar residues" evidence="1">
    <location>
        <begin position="47"/>
        <end position="60"/>
    </location>
</feature>
<comment type="caution">
    <text evidence="2">The sequence shown here is derived from an EMBL/GenBank/DDBJ whole genome shotgun (WGS) entry which is preliminary data.</text>
</comment>
<dbReference type="Proteomes" id="UP000295447">
    <property type="component" value="Unassembled WGS sequence"/>
</dbReference>
<reference evidence="2 3" key="1">
    <citation type="submission" date="2019-03" db="EMBL/GenBank/DDBJ databases">
        <title>Genomic Encyclopedia of Type Strains, Phase III (KMG-III): the genomes of soil and plant-associated and newly described type strains.</title>
        <authorList>
            <person name="Whitman W."/>
        </authorList>
    </citation>
    <scope>NUCLEOTIDE SEQUENCE [LARGE SCALE GENOMIC DNA]</scope>
    <source>
        <strain evidence="2 3">VKM Ac-2570</strain>
    </source>
</reference>
<feature type="compositionally biased region" description="Basic and acidic residues" evidence="1">
    <location>
        <begin position="19"/>
        <end position="40"/>
    </location>
</feature>
<sequence>MAHRRTARLHRPNARRQSHHDGSDRHQTRQDRQPLADRHQNPRGYRQNPTDQHPSSSDPLQSPCRHRCSWSHRLSSSDPLLNLSGRLQNLSDLRRSPGVHLRHGRNGRRPRRNRGGPQNRTGDCEVA</sequence>